<sequence>MTLAQRAERIHPLWWAAGMFGTIAAVVAVCSALFAGTFKSYLPVTLVSERTGLVMESGAKVKMRGVEVGRVAGVNGGRQPTSLKLEIFPDQAERIPANVEAEIKATTAFGAKYVDLIYPENPSPKRLTAGEVLHSRNVTTEVNTVFDNLVGLLDQIDVSKINAVLTALADGVRGKGERIGQATTDANQVLLALNPRMDTVAADWRSLKGFSDAYGAAAGDILSTLDAATTTSATISDRSNDLDALLMSTIGFANSGIGLLGPNKDTIVNGVNVLEPTTSLLLKYNPEYTCTIQGAKVFLDKAGNEWFGGDGRTVFLDAGISFGDDLYRYPENLPIVAAKGGPGGKPGCGSLPDVAKNFPVRQLITNTGFGRGLDWRPNPGIGRTCSADYFPVTRAIPEPPHVGECLPGPAPGPPPPYPGGPPYGAPWYAADGTPLWPGLPQAPPPPAQASPPSP</sequence>
<feature type="domain" description="Mammalian cell entry C-terminal" evidence="4">
    <location>
        <begin position="123"/>
        <end position="342"/>
    </location>
</feature>
<evidence type="ECO:0000313" key="6">
    <source>
        <dbReference type="Proteomes" id="UP000466681"/>
    </source>
</evidence>
<name>A0AAD1HFD4_9MYCO</name>
<organism evidence="5 6">
    <name type="scientific">Mycolicibacterium moriokaense</name>
    <dbReference type="NCBI Taxonomy" id="39691"/>
    <lineage>
        <taxon>Bacteria</taxon>
        <taxon>Bacillati</taxon>
        <taxon>Actinomycetota</taxon>
        <taxon>Actinomycetes</taxon>
        <taxon>Mycobacteriales</taxon>
        <taxon>Mycobacteriaceae</taxon>
        <taxon>Mycolicibacterium</taxon>
    </lineage>
</organism>
<proteinExistence type="predicted"/>
<dbReference type="Proteomes" id="UP000466681">
    <property type="component" value="Chromosome"/>
</dbReference>
<dbReference type="GO" id="GO:0005576">
    <property type="term" value="C:extracellular region"/>
    <property type="evidence" value="ECO:0007669"/>
    <property type="project" value="TreeGrafter"/>
</dbReference>
<dbReference type="InterPro" id="IPR052336">
    <property type="entry name" value="MlaD_Phospholipid_Transporter"/>
</dbReference>
<dbReference type="InterPro" id="IPR003399">
    <property type="entry name" value="Mce/MlaD"/>
</dbReference>
<dbReference type="GO" id="GO:0051701">
    <property type="term" value="P:biological process involved in interaction with host"/>
    <property type="evidence" value="ECO:0007669"/>
    <property type="project" value="TreeGrafter"/>
</dbReference>
<evidence type="ECO:0000313" key="5">
    <source>
        <dbReference type="EMBL" id="BBX03609.1"/>
    </source>
</evidence>
<dbReference type="PANTHER" id="PTHR33371:SF19">
    <property type="entry name" value="MCE-FAMILY PROTEIN MCE4A"/>
    <property type="match status" value="1"/>
</dbReference>
<feature type="compositionally biased region" description="Pro residues" evidence="1">
    <location>
        <begin position="440"/>
        <end position="454"/>
    </location>
</feature>
<dbReference type="KEGG" id="mmor:MMOR_45450"/>
<feature type="domain" description="Mce/MlaD" evidence="3">
    <location>
        <begin position="43"/>
        <end position="118"/>
    </location>
</feature>
<dbReference type="PANTHER" id="PTHR33371">
    <property type="entry name" value="INTERMEMBRANE PHOSPHOLIPID TRANSPORT SYSTEM BINDING PROTEIN MLAD-RELATED"/>
    <property type="match status" value="1"/>
</dbReference>
<feature type="transmembrane region" description="Helical" evidence="2">
    <location>
        <begin position="12"/>
        <end position="35"/>
    </location>
</feature>
<dbReference type="AlphaFoldDB" id="A0AAD1HFD4"/>
<reference evidence="5 6" key="1">
    <citation type="journal article" date="2019" name="Emerg. Microbes Infect.">
        <title>Comprehensive subspecies identification of 175 nontuberculous mycobacteria species based on 7547 genomic profiles.</title>
        <authorList>
            <person name="Matsumoto Y."/>
            <person name="Kinjo T."/>
            <person name="Motooka D."/>
            <person name="Nabeya D."/>
            <person name="Jung N."/>
            <person name="Uechi K."/>
            <person name="Horii T."/>
            <person name="Iida T."/>
            <person name="Fujita J."/>
            <person name="Nakamura S."/>
        </authorList>
    </citation>
    <scope>NUCLEOTIDE SEQUENCE [LARGE SCALE GENOMIC DNA]</scope>
    <source>
        <strain evidence="5 6">JCM 6375</strain>
    </source>
</reference>
<dbReference type="Pfam" id="PF11887">
    <property type="entry name" value="Mce4_CUP1"/>
    <property type="match status" value="1"/>
</dbReference>
<dbReference type="NCBIfam" id="TIGR00996">
    <property type="entry name" value="Mtu_fam_mce"/>
    <property type="match status" value="1"/>
</dbReference>
<feature type="region of interest" description="Disordered" evidence="1">
    <location>
        <begin position="403"/>
        <end position="454"/>
    </location>
</feature>
<keyword evidence="2" id="KW-1133">Transmembrane helix</keyword>
<dbReference type="Pfam" id="PF02470">
    <property type="entry name" value="MlaD"/>
    <property type="match status" value="1"/>
</dbReference>
<keyword evidence="2" id="KW-0812">Transmembrane</keyword>
<gene>
    <name evidence="5" type="ORF">MMOR_45450</name>
</gene>
<accession>A0AAD1HFD4</accession>
<dbReference type="RefSeq" id="WP_083150309.1">
    <property type="nucleotide sequence ID" value="NZ_AP022560.1"/>
</dbReference>
<feature type="compositionally biased region" description="Pro residues" evidence="1">
    <location>
        <begin position="408"/>
        <end position="424"/>
    </location>
</feature>
<evidence type="ECO:0000256" key="2">
    <source>
        <dbReference type="SAM" id="Phobius"/>
    </source>
</evidence>
<dbReference type="InterPro" id="IPR024516">
    <property type="entry name" value="Mce_C"/>
</dbReference>
<protein>
    <submittedName>
        <fullName evidence="5">Virulence factor</fullName>
    </submittedName>
</protein>
<dbReference type="InterPro" id="IPR005693">
    <property type="entry name" value="Mce"/>
</dbReference>
<evidence type="ECO:0000259" key="4">
    <source>
        <dbReference type="Pfam" id="PF11887"/>
    </source>
</evidence>
<keyword evidence="2" id="KW-0472">Membrane</keyword>
<evidence type="ECO:0000259" key="3">
    <source>
        <dbReference type="Pfam" id="PF02470"/>
    </source>
</evidence>
<keyword evidence="6" id="KW-1185">Reference proteome</keyword>
<evidence type="ECO:0000256" key="1">
    <source>
        <dbReference type="SAM" id="MobiDB-lite"/>
    </source>
</evidence>
<dbReference type="EMBL" id="AP022560">
    <property type="protein sequence ID" value="BBX03609.1"/>
    <property type="molecule type" value="Genomic_DNA"/>
</dbReference>